<name>A0A0V0HVI5_SOLCH</name>
<reference evidence="2" key="1">
    <citation type="submission" date="2015-12" db="EMBL/GenBank/DDBJ databases">
        <title>Gene expression during late stages of embryo sac development: a critical building block for successful pollen-pistil interactions.</title>
        <authorList>
            <person name="Liu Y."/>
            <person name="Joly V."/>
            <person name="Sabar M."/>
            <person name="Matton D.P."/>
        </authorList>
    </citation>
    <scope>NUCLEOTIDE SEQUENCE</scope>
</reference>
<proteinExistence type="predicted"/>
<sequence>MLCLKSVLFLHYLFFSICAHAHIMLSVLSVSKDYPIAFCFHFLKLALISFHPYRYIYRFVSKC</sequence>
<organism evidence="2">
    <name type="scientific">Solanum chacoense</name>
    <name type="common">Chaco potato</name>
    <dbReference type="NCBI Taxonomy" id="4108"/>
    <lineage>
        <taxon>Eukaryota</taxon>
        <taxon>Viridiplantae</taxon>
        <taxon>Streptophyta</taxon>
        <taxon>Embryophyta</taxon>
        <taxon>Tracheophyta</taxon>
        <taxon>Spermatophyta</taxon>
        <taxon>Magnoliopsida</taxon>
        <taxon>eudicotyledons</taxon>
        <taxon>Gunneridae</taxon>
        <taxon>Pentapetalae</taxon>
        <taxon>asterids</taxon>
        <taxon>lamiids</taxon>
        <taxon>Solanales</taxon>
        <taxon>Solanaceae</taxon>
        <taxon>Solanoideae</taxon>
        <taxon>Solaneae</taxon>
        <taxon>Solanum</taxon>
    </lineage>
</organism>
<evidence type="ECO:0000256" key="1">
    <source>
        <dbReference type="SAM" id="Phobius"/>
    </source>
</evidence>
<feature type="transmembrane region" description="Helical" evidence="1">
    <location>
        <begin position="34"/>
        <end position="53"/>
    </location>
</feature>
<dbReference type="EMBL" id="GEDG01015369">
    <property type="protein sequence ID" value="JAP23531.1"/>
    <property type="molecule type" value="Transcribed_RNA"/>
</dbReference>
<keyword evidence="1" id="KW-0812">Transmembrane</keyword>
<feature type="transmembrane region" description="Helical" evidence="1">
    <location>
        <begin position="7"/>
        <end position="28"/>
    </location>
</feature>
<accession>A0A0V0HVI5</accession>
<keyword evidence="1" id="KW-0472">Membrane</keyword>
<keyword evidence="1" id="KW-1133">Transmembrane helix</keyword>
<evidence type="ECO:0000313" key="2">
    <source>
        <dbReference type="EMBL" id="JAP23531.1"/>
    </source>
</evidence>
<dbReference type="AlphaFoldDB" id="A0A0V0HVI5"/>
<protein>
    <submittedName>
        <fullName evidence="2">Putative ovule protein</fullName>
    </submittedName>
</protein>